<name>A0ABQ4GDW0_9ACTN</name>
<feature type="region of interest" description="Disordered" evidence="1">
    <location>
        <begin position="1"/>
        <end position="60"/>
    </location>
</feature>
<organism evidence="2 3">
    <name type="scientific">Microbispora siamensis</name>
    <dbReference type="NCBI Taxonomy" id="564413"/>
    <lineage>
        <taxon>Bacteria</taxon>
        <taxon>Bacillati</taxon>
        <taxon>Actinomycetota</taxon>
        <taxon>Actinomycetes</taxon>
        <taxon>Streptosporangiales</taxon>
        <taxon>Streptosporangiaceae</taxon>
        <taxon>Microbispora</taxon>
    </lineage>
</organism>
<accession>A0ABQ4GDW0</accession>
<keyword evidence="3" id="KW-1185">Reference proteome</keyword>
<evidence type="ECO:0000256" key="1">
    <source>
        <dbReference type="SAM" id="MobiDB-lite"/>
    </source>
</evidence>
<evidence type="ECO:0000313" key="2">
    <source>
        <dbReference type="EMBL" id="GIH59614.1"/>
    </source>
</evidence>
<gene>
    <name evidence="2" type="ORF">Msi02_04310</name>
</gene>
<evidence type="ECO:0000313" key="3">
    <source>
        <dbReference type="Proteomes" id="UP000660454"/>
    </source>
</evidence>
<feature type="compositionally biased region" description="Basic and acidic residues" evidence="1">
    <location>
        <begin position="38"/>
        <end position="49"/>
    </location>
</feature>
<proteinExistence type="predicted"/>
<protein>
    <submittedName>
        <fullName evidence="2">Uncharacterized protein</fullName>
    </submittedName>
</protein>
<reference evidence="2 3" key="1">
    <citation type="submission" date="2021-01" db="EMBL/GenBank/DDBJ databases">
        <title>Whole genome shotgun sequence of Microbispora siamensis NBRC 104113.</title>
        <authorList>
            <person name="Komaki H."/>
            <person name="Tamura T."/>
        </authorList>
    </citation>
    <scope>NUCLEOTIDE SEQUENCE [LARGE SCALE GENOMIC DNA]</scope>
    <source>
        <strain evidence="2 3">NBRC 104113</strain>
    </source>
</reference>
<dbReference type="RefSeq" id="WP_204046809.1">
    <property type="nucleotide sequence ID" value="NZ_BOOF01000002.1"/>
</dbReference>
<comment type="caution">
    <text evidence="2">The sequence shown here is derived from an EMBL/GenBank/DDBJ whole genome shotgun (WGS) entry which is preliminary data.</text>
</comment>
<dbReference type="Proteomes" id="UP000660454">
    <property type="component" value="Unassembled WGS sequence"/>
</dbReference>
<sequence length="60" mass="6568">MTVDDCATGRPDRVRRGEACSPRPRSYRGLAAFGKALPPDKDRITEAAKKKPQLTRIANG</sequence>
<dbReference type="EMBL" id="BOOF01000002">
    <property type="protein sequence ID" value="GIH59614.1"/>
    <property type="molecule type" value="Genomic_DNA"/>
</dbReference>